<evidence type="ECO:0000313" key="3">
    <source>
        <dbReference type="EMBL" id="KAK4274806.1"/>
    </source>
</evidence>
<dbReference type="EMBL" id="JAWXYG010000004">
    <property type="protein sequence ID" value="KAK4274806.1"/>
    <property type="molecule type" value="Genomic_DNA"/>
</dbReference>
<dbReference type="GO" id="GO:0015074">
    <property type="term" value="P:DNA integration"/>
    <property type="evidence" value="ECO:0007669"/>
    <property type="project" value="InterPro"/>
</dbReference>
<dbReference type="PANTHER" id="PTHR42648">
    <property type="entry name" value="TRANSPOSASE, PUTATIVE-RELATED"/>
    <property type="match status" value="1"/>
</dbReference>
<keyword evidence="4" id="KW-1185">Reference proteome</keyword>
<proteinExistence type="predicted"/>
<name>A0AAE1JQJ7_9FABA</name>
<dbReference type="InterPro" id="IPR036397">
    <property type="entry name" value="RNaseH_sf"/>
</dbReference>
<evidence type="ECO:0000256" key="1">
    <source>
        <dbReference type="SAM" id="MobiDB-lite"/>
    </source>
</evidence>
<dbReference type="PANTHER" id="PTHR42648:SF26">
    <property type="entry name" value="INTEGRASE CATALYTIC DOMAIN-CONTAINING PROTEIN"/>
    <property type="match status" value="1"/>
</dbReference>
<dbReference type="Pfam" id="PF25597">
    <property type="entry name" value="SH3_retrovirus"/>
    <property type="match status" value="1"/>
</dbReference>
<dbReference type="Gene3D" id="3.30.420.10">
    <property type="entry name" value="Ribonuclease H-like superfamily/Ribonuclease H"/>
    <property type="match status" value="1"/>
</dbReference>
<protein>
    <recommendedName>
        <fullName evidence="2">Integrase catalytic domain-containing protein</fullName>
    </recommendedName>
</protein>
<comment type="caution">
    <text evidence="3">The sequence shown here is derived from an EMBL/GenBank/DDBJ whole genome shotgun (WGS) entry which is preliminary data.</text>
</comment>
<dbReference type="InterPro" id="IPR039537">
    <property type="entry name" value="Retrotran_Ty1/copia-like"/>
</dbReference>
<dbReference type="SUPFAM" id="SSF53098">
    <property type="entry name" value="Ribonuclease H-like"/>
    <property type="match status" value="1"/>
</dbReference>
<gene>
    <name evidence="3" type="ORF">QN277_017979</name>
</gene>
<dbReference type="InterPro" id="IPR001584">
    <property type="entry name" value="Integrase_cat-core"/>
</dbReference>
<dbReference type="InterPro" id="IPR057670">
    <property type="entry name" value="SH3_retrovirus"/>
</dbReference>
<feature type="compositionally biased region" description="Polar residues" evidence="1">
    <location>
        <begin position="228"/>
        <end position="242"/>
    </location>
</feature>
<dbReference type="Proteomes" id="UP001293593">
    <property type="component" value="Unassembled WGS sequence"/>
</dbReference>
<evidence type="ECO:0000259" key="2">
    <source>
        <dbReference type="PROSITE" id="PS50994"/>
    </source>
</evidence>
<dbReference type="GO" id="GO:0003676">
    <property type="term" value="F:nucleic acid binding"/>
    <property type="evidence" value="ECO:0007669"/>
    <property type="project" value="InterPro"/>
</dbReference>
<accession>A0AAE1JQJ7</accession>
<dbReference type="InterPro" id="IPR012337">
    <property type="entry name" value="RNaseH-like_sf"/>
</dbReference>
<reference evidence="3" key="1">
    <citation type="submission" date="2023-10" db="EMBL/GenBank/DDBJ databases">
        <title>Chromosome-level genome of the transformable northern wattle, Acacia crassicarpa.</title>
        <authorList>
            <person name="Massaro I."/>
            <person name="Sinha N.R."/>
            <person name="Poethig S."/>
            <person name="Leichty A.R."/>
        </authorList>
    </citation>
    <scope>NUCLEOTIDE SEQUENCE</scope>
    <source>
        <strain evidence="3">Acra3RX</strain>
        <tissue evidence="3">Leaf</tissue>
    </source>
</reference>
<dbReference type="PROSITE" id="PS50994">
    <property type="entry name" value="INTEGRASE"/>
    <property type="match status" value="1"/>
</dbReference>
<dbReference type="AlphaFoldDB" id="A0AAE1JQJ7"/>
<feature type="region of interest" description="Disordered" evidence="1">
    <location>
        <begin position="213"/>
        <end position="256"/>
    </location>
</feature>
<evidence type="ECO:0000313" key="4">
    <source>
        <dbReference type="Proteomes" id="UP001293593"/>
    </source>
</evidence>
<organism evidence="3 4">
    <name type="scientific">Acacia crassicarpa</name>
    <name type="common">northern wattle</name>
    <dbReference type="NCBI Taxonomy" id="499986"/>
    <lineage>
        <taxon>Eukaryota</taxon>
        <taxon>Viridiplantae</taxon>
        <taxon>Streptophyta</taxon>
        <taxon>Embryophyta</taxon>
        <taxon>Tracheophyta</taxon>
        <taxon>Spermatophyta</taxon>
        <taxon>Magnoliopsida</taxon>
        <taxon>eudicotyledons</taxon>
        <taxon>Gunneridae</taxon>
        <taxon>Pentapetalae</taxon>
        <taxon>rosids</taxon>
        <taxon>fabids</taxon>
        <taxon>Fabales</taxon>
        <taxon>Fabaceae</taxon>
        <taxon>Caesalpinioideae</taxon>
        <taxon>mimosoid clade</taxon>
        <taxon>Acacieae</taxon>
        <taxon>Acacia</taxon>
    </lineage>
</organism>
<sequence length="286" mass="31745">MENQFNTKIKALQCDMGSEYKPFTLIANSHGIQMRYTCPYTSQQNGRAERKHRHIVETGLTLLAQAQMPLHYSLEAFQTATYLINRMPMLVLHDSTPLFQLYHTELDYSSLQPFGCACYPCLKPYSNHKFSFHSQQCVFLGYSSQEKGFKCLSSSGCLYLSRHVVFDPLVFPFATGFLHRKQVFDDGATVPLIINSSDFNSISPLVSAVNPAHASSPRSVPPEPPLTSSPHLVSDSSSQSIEHNTEHSDASLSSTGLPSVPAVNAHPWSFGLKVGYKSPNTHLLGF</sequence>
<feature type="domain" description="Integrase catalytic" evidence="2">
    <location>
        <begin position="1"/>
        <end position="105"/>
    </location>
</feature>